<sequence>MARDRIVGQCNAADFAFIDHLVGSVIKAEDIDTSSLKHKQQLALLFANETHKKGIGWGLVREVVTEVLFWGDKDKMRNIEIRLTRHPLKIRQVDEFKRLWEQHGQEER</sequence>
<dbReference type="EMBL" id="BARU01005641">
    <property type="protein sequence ID" value="GAH39310.1"/>
    <property type="molecule type" value="Genomic_DNA"/>
</dbReference>
<protein>
    <submittedName>
        <fullName evidence="1">Uncharacterized protein</fullName>
    </submittedName>
</protein>
<dbReference type="AlphaFoldDB" id="X1G3C5"/>
<evidence type="ECO:0000313" key="1">
    <source>
        <dbReference type="EMBL" id="GAH39310.1"/>
    </source>
</evidence>
<proteinExistence type="predicted"/>
<gene>
    <name evidence="1" type="ORF">S03H2_11026</name>
</gene>
<comment type="caution">
    <text evidence="1">The sequence shown here is derived from an EMBL/GenBank/DDBJ whole genome shotgun (WGS) entry which is preliminary data.</text>
</comment>
<organism evidence="1">
    <name type="scientific">marine sediment metagenome</name>
    <dbReference type="NCBI Taxonomy" id="412755"/>
    <lineage>
        <taxon>unclassified sequences</taxon>
        <taxon>metagenomes</taxon>
        <taxon>ecological metagenomes</taxon>
    </lineage>
</organism>
<accession>X1G3C5</accession>
<name>X1G3C5_9ZZZZ</name>
<reference evidence="1" key="1">
    <citation type="journal article" date="2014" name="Front. Microbiol.">
        <title>High frequency of phylogenetically diverse reductive dehalogenase-homologous genes in deep subseafloor sedimentary metagenomes.</title>
        <authorList>
            <person name="Kawai M."/>
            <person name="Futagami T."/>
            <person name="Toyoda A."/>
            <person name="Takaki Y."/>
            <person name="Nishi S."/>
            <person name="Hori S."/>
            <person name="Arai W."/>
            <person name="Tsubouchi T."/>
            <person name="Morono Y."/>
            <person name="Uchiyama I."/>
            <person name="Ito T."/>
            <person name="Fujiyama A."/>
            <person name="Inagaki F."/>
            <person name="Takami H."/>
        </authorList>
    </citation>
    <scope>NUCLEOTIDE SEQUENCE</scope>
    <source>
        <strain evidence="1">Expedition CK06-06</strain>
    </source>
</reference>